<gene>
    <name evidence="2" type="ORF">LTR77_004928</name>
</gene>
<organism evidence="2 3">
    <name type="scientific">Saxophila tyrrhenica</name>
    <dbReference type="NCBI Taxonomy" id="1690608"/>
    <lineage>
        <taxon>Eukaryota</taxon>
        <taxon>Fungi</taxon>
        <taxon>Dikarya</taxon>
        <taxon>Ascomycota</taxon>
        <taxon>Pezizomycotina</taxon>
        <taxon>Dothideomycetes</taxon>
        <taxon>Dothideomycetidae</taxon>
        <taxon>Mycosphaerellales</taxon>
        <taxon>Extremaceae</taxon>
        <taxon>Saxophila</taxon>
    </lineage>
</organism>
<dbReference type="InterPro" id="IPR053161">
    <property type="entry name" value="Ulvan_degrading_GH"/>
</dbReference>
<accession>A0AAV9PBG4</accession>
<feature type="chain" id="PRO_5043451796" evidence="1">
    <location>
        <begin position="21"/>
        <end position="396"/>
    </location>
</feature>
<comment type="caution">
    <text evidence="2">The sequence shown here is derived from an EMBL/GenBank/DDBJ whole genome shotgun (WGS) entry which is preliminary data.</text>
</comment>
<protein>
    <submittedName>
        <fullName evidence="2">Uncharacterized protein</fullName>
    </submittedName>
</protein>
<name>A0AAV9PBG4_9PEZI</name>
<evidence type="ECO:0000313" key="2">
    <source>
        <dbReference type="EMBL" id="KAK5170341.1"/>
    </source>
</evidence>
<dbReference type="RefSeq" id="XP_064659539.1">
    <property type="nucleotide sequence ID" value="XM_064802178.1"/>
</dbReference>
<dbReference type="Proteomes" id="UP001337655">
    <property type="component" value="Unassembled WGS sequence"/>
</dbReference>
<keyword evidence="1" id="KW-0732">Signal</keyword>
<dbReference type="AlphaFoldDB" id="A0AAV9PBG4"/>
<dbReference type="PANTHER" id="PTHR36848:SF2">
    <property type="entry name" value="SECRETED PROTEIN"/>
    <property type="match status" value="1"/>
</dbReference>
<evidence type="ECO:0000256" key="1">
    <source>
        <dbReference type="SAM" id="SignalP"/>
    </source>
</evidence>
<dbReference type="EMBL" id="JAVRRT010000007">
    <property type="protein sequence ID" value="KAK5170341.1"/>
    <property type="molecule type" value="Genomic_DNA"/>
</dbReference>
<reference evidence="2 3" key="1">
    <citation type="submission" date="2023-08" db="EMBL/GenBank/DDBJ databases">
        <title>Black Yeasts Isolated from many extreme environments.</title>
        <authorList>
            <person name="Coleine C."/>
            <person name="Stajich J.E."/>
            <person name="Selbmann L."/>
        </authorList>
    </citation>
    <scope>NUCLEOTIDE SEQUENCE [LARGE SCALE GENOMIC DNA]</scope>
    <source>
        <strain evidence="2 3">CCFEE 5935</strain>
    </source>
</reference>
<proteinExistence type="predicted"/>
<feature type="signal peptide" evidence="1">
    <location>
        <begin position="1"/>
        <end position="20"/>
    </location>
</feature>
<sequence length="396" mass="43680">MSKFISLLLVCSPFLLLCNASISGRPYGTFEHPAARARPRFRYWLPDASVDPSTVQNDIRSAANLGIGGIELLPFYNYGGGTPVVDWVKYGFGTPAFNRIFRAALETHRECGLYMDFAMGPNQGQGVPAETDNPGLQWDLRTYSTIVSEDAPFSHSIPGWGSGDLIAAVSALVLSETEKSIPPRAGQGPPYNYTRLVLQHDSLTDLTDSVSKTGALSFSPPAHNTSGHYRIFASYQVLTHAKNLDPDTNATNTIFDNGCYIVDHFDGKGAQVVTDFWDRYILVNGIKELLSEAGNSGWEDSMELLSNVSWSPSLPARFEERWGYSIKPYVPLIIFGNNNINIQSAEPGELQCVLDTEDEGMGYVNAYRSSLRDGYAEYLNVFTNWTQSALQLQHSS</sequence>
<dbReference type="GeneID" id="89926272"/>
<dbReference type="PANTHER" id="PTHR36848">
    <property type="entry name" value="DNA-BINDING PROTEIN (PUTATIVE SECRETED PROTEIN)-RELATED"/>
    <property type="match status" value="1"/>
</dbReference>
<keyword evidence="3" id="KW-1185">Reference proteome</keyword>
<evidence type="ECO:0000313" key="3">
    <source>
        <dbReference type="Proteomes" id="UP001337655"/>
    </source>
</evidence>